<evidence type="ECO:0000256" key="3">
    <source>
        <dbReference type="ARBA" id="ARBA00012922"/>
    </source>
</evidence>
<comment type="catalytic activity">
    <reaction evidence="1">
        <text>a monocarboxylic acid amide + H2O = a monocarboxylate + NH4(+)</text>
        <dbReference type="Rhea" id="RHEA:12020"/>
        <dbReference type="ChEBI" id="CHEBI:15377"/>
        <dbReference type="ChEBI" id="CHEBI:28938"/>
        <dbReference type="ChEBI" id="CHEBI:35757"/>
        <dbReference type="ChEBI" id="CHEBI:83628"/>
        <dbReference type="EC" id="3.5.1.4"/>
    </reaction>
</comment>
<dbReference type="STRING" id="1036612.A0A1L9TBU5"/>
<accession>A0A1L9TBU5</accession>
<protein>
    <recommendedName>
        <fullName evidence="3">amidase</fullName>
        <ecNumber evidence="3">3.5.1.4</ecNumber>
    </recommendedName>
</protein>
<dbReference type="InterPro" id="IPR023631">
    <property type="entry name" value="Amidase_dom"/>
</dbReference>
<sequence length="593" mass="65434">MTTNQASWEERVFRKQRECFNKIPPEWRVPDDLLSPFKKPWSEYKHDFIRANLIRRSGILTARELQITENYTARELITEMAKGTLTSAEVALAYCKRAAVAQQLVGCLTETMFPEALERAQYLDSLRAQGKLAGPLHGLPISIKDNFHYKGTEATIGMVAFMDEASKETSPLVDILLKLGAVIYVKTNVPQTMMTSEAQNNVFGRTLNPWNTAINPGGSSGGEGALIALRGSPLGVGTDIGGSIRIPALCCGTYGFRPSASRVPNGKMRVCNTPGMRFILSVAGPLCLDLEGIELFFETLFVPQPALYDSTVHDIPWRKLDALSPKKKLRIGVIPEHPTFPLHPPVHRTLTSAITLLKAAGHDLIPLSTAETLIMELNEVAMSLFGLDQAAISHVVAANEPVAPAILHIGTQVERLRSFHKPTISPELSGVTDNMEKFTILNARRAELRDKYRTLWLKYGLDVCIAPPAQSTAVKHDGFGLAPYTIFLNCLDYPSVVIPYGKVDEVDKGRKFELRNNQVGPEYDYDLLKGAPCAVQLFTTTLRDEECLQIAKTVNTCLNGERSLSLPRTGLAGDQDKSMGRMFPIVSSRRSEL</sequence>
<dbReference type="SUPFAM" id="SSF75304">
    <property type="entry name" value="Amidase signature (AS) enzymes"/>
    <property type="match status" value="1"/>
</dbReference>
<keyword evidence="4" id="KW-0378">Hydrolase</keyword>
<dbReference type="PANTHER" id="PTHR46072:SF3">
    <property type="entry name" value="AMIDASE"/>
    <property type="match status" value="1"/>
</dbReference>
<evidence type="ECO:0000313" key="9">
    <source>
        <dbReference type="Proteomes" id="UP000184356"/>
    </source>
</evidence>
<keyword evidence="9" id="KW-1185">Reference proteome</keyword>
<dbReference type="GeneID" id="63759959"/>
<dbReference type="EC" id="3.5.1.4" evidence="3"/>
<feature type="active site" description="Charge relay system" evidence="5">
    <location>
        <position position="144"/>
    </location>
</feature>
<dbReference type="VEuPathDB" id="FungiDB:ASPSYDRAFT_205764"/>
<dbReference type="RefSeq" id="XP_040700682.1">
    <property type="nucleotide sequence ID" value="XM_040843886.1"/>
</dbReference>
<reference evidence="9" key="1">
    <citation type="journal article" date="2017" name="Genome Biol.">
        <title>Comparative genomics reveals high biological diversity and specific adaptations in the industrially and medically important fungal genus Aspergillus.</title>
        <authorList>
            <person name="de Vries R.P."/>
            <person name="Riley R."/>
            <person name="Wiebenga A."/>
            <person name="Aguilar-Osorio G."/>
            <person name="Amillis S."/>
            <person name="Uchima C.A."/>
            <person name="Anderluh G."/>
            <person name="Asadollahi M."/>
            <person name="Askin M."/>
            <person name="Barry K."/>
            <person name="Battaglia E."/>
            <person name="Bayram O."/>
            <person name="Benocci T."/>
            <person name="Braus-Stromeyer S.A."/>
            <person name="Caldana C."/>
            <person name="Canovas D."/>
            <person name="Cerqueira G.C."/>
            <person name="Chen F."/>
            <person name="Chen W."/>
            <person name="Choi C."/>
            <person name="Clum A."/>
            <person name="Dos Santos R.A."/>
            <person name="Damasio A.R."/>
            <person name="Diallinas G."/>
            <person name="Emri T."/>
            <person name="Fekete E."/>
            <person name="Flipphi M."/>
            <person name="Freyberg S."/>
            <person name="Gallo A."/>
            <person name="Gournas C."/>
            <person name="Habgood R."/>
            <person name="Hainaut M."/>
            <person name="Harispe M.L."/>
            <person name="Henrissat B."/>
            <person name="Hilden K.S."/>
            <person name="Hope R."/>
            <person name="Hossain A."/>
            <person name="Karabika E."/>
            <person name="Karaffa L."/>
            <person name="Karanyi Z."/>
            <person name="Krasevec N."/>
            <person name="Kuo A."/>
            <person name="Kusch H."/>
            <person name="LaButti K."/>
            <person name="Lagendijk E.L."/>
            <person name="Lapidus A."/>
            <person name="Levasseur A."/>
            <person name="Lindquist E."/>
            <person name="Lipzen A."/>
            <person name="Logrieco A.F."/>
            <person name="MacCabe A."/>
            <person name="Maekelae M.R."/>
            <person name="Malavazi I."/>
            <person name="Melin P."/>
            <person name="Meyer V."/>
            <person name="Mielnichuk N."/>
            <person name="Miskei M."/>
            <person name="Molnar A.P."/>
            <person name="Mule G."/>
            <person name="Ngan C.Y."/>
            <person name="Orejas M."/>
            <person name="Orosz E."/>
            <person name="Ouedraogo J.P."/>
            <person name="Overkamp K.M."/>
            <person name="Park H.-S."/>
            <person name="Perrone G."/>
            <person name="Piumi F."/>
            <person name="Punt P.J."/>
            <person name="Ram A.F."/>
            <person name="Ramon A."/>
            <person name="Rauscher S."/>
            <person name="Record E."/>
            <person name="Riano-Pachon D.M."/>
            <person name="Robert V."/>
            <person name="Roehrig J."/>
            <person name="Ruller R."/>
            <person name="Salamov A."/>
            <person name="Salih N.S."/>
            <person name="Samson R.A."/>
            <person name="Sandor E."/>
            <person name="Sanguinetti M."/>
            <person name="Schuetze T."/>
            <person name="Sepcic K."/>
            <person name="Shelest E."/>
            <person name="Sherlock G."/>
            <person name="Sophianopoulou V."/>
            <person name="Squina F.M."/>
            <person name="Sun H."/>
            <person name="Susca A."/>
            <person name="Todd R.B."/>
            <person name="Tsang A."/>
            <person name="Unkles S.E."/>
            <person name="van de Wiele N."/>
            <person name="van Rossen-Uffink D."/>
            <person name="Oliveira J.V."/>
            <person name="Vesth T.C."/>
            <person name="Visser J."/>
            <person name="Yu J.-H."/>
            <person name="Zhou M."/>
            <person name="Andersen M.R."/>
            <person name="Archer D.B."/>
            <person name="Baker S.E."/>
            <person name="Benoit I."/>
            <person name="Brakhage A.A."/>
            <person name="Braus G.H."/>
            <person name="Fischer R."/>
            <person name="Frisvad J.C."/>
            <person name="Goldman G.H."/>
            <person name="Houbraken J."/>
            <person name="Oakley B."/>
            <person name="Pocsi I."/>
            <person name="Scazzocchio C."/>
            <person name="Seiboth B."/>
            <person name="vanKuyk P.A."/>
            <person name="Wortman J."/>
            <person name="Dyer P.S."/>
            <person name="Grigoriev I.V."/>
        </authorList>
    </citation>
    <scope>NUCLEOTIDE SEQUENCE [LARGE SCALE GENOMIC DNA]</scope>
    <source>
        <strain evidence="9">CBS 593.65</strain>
    </source>
</reference>
<gene>
    <name evidence="8" type="ORF">ASPSYDRAFT_205764</name>
</gene>
<feature type="binding site" evidence="6">
    <location>
        <begin position="240"/>
        <end position="243"/>
    </location>
    <ligand>
        <name>substrate</name>
    </ligand>
</feature>
<dbReference type="Gene3D" id="3.90.1300.10">
    <property type="entry name" value="Amidase signature (AS) domain"/>
    <property type="match status" value="1"/>
</dbReference>
<name>A0A1L9TBU5_9EURO</name>
<feature type="active site" description="Acyl-ester intermediate" evidence="5">
    <location>
        <position position="243"/>
    </location>
</feature>
<feature type="binding site" evidence="6">
    <location>
        <position position="193"/>
    </location>
    <ligand>
        <name>substrate</name>
    </ligand>
</feature>
<dbReference type="Pfam" id="PF01425">
    <property type="entry name" value="Amidase"/>
    <property type="match status" value="1"/>
</dbReference>
<dbReference type="OrthoDB" id="6428749at2759"/>
<evidence type="ECO:0000256" key="6">
    <source>
        <dbReference type="PIRSR" id="PIRSR001221-2"/>
    </source>
</evidence>
<evidence type="ECO:0000256" key="4">
    <source>
        <dbReference type="ARBA" id="ARBA00022801"/>
    </source>
</evidence>
<dbReference type="Proteomes" id="UP000184356">
    <property type="component" value="Unassembled WGS sequence"/>
</dbReference>
<evidence type="ECO:0000256" key="1">
    <source>
        <dbReference type="ARBA" id="ARBA00001311"/>
    </source>
</evidence>
<dbReference type="PROSITE" id="PS00571">
    <property type="entry name" value="AMIDASES"/>
    <property type="match status" value="1"/>
</dbReference>
<feature type="active site" description="Charge relay system" evidence="5">
    <location>
        <position position="219"/>
    </location>
</feature>
<dbReference type="AlphaFoldDB" id="A0A1L9TBU5"/>
<proteinExistence type="inferred from homology"/>
<evidence type="ECO:0000256" key="5">
    <source>
        <dbReference type="PIRSR" id="PIRSR001221-1"/>
    </source>
</evidence>
<organism evidence="8 9">
    <name type="scientific">Aspergillus sydowii CBS 593.65</name>
    <dbReference type="NCBI Taxonomy" id="1036612"/>
    <lineage>
        <taxon>Eukaryota</taxon>
        <taxon>Fungi</taxon>
        <taxon>Dikarya</taxon>
        <taxon>Ascomycota</taxon>
        <taxon>Pezizomycotina</taxon>
        <taxon>Eurotiomycetes</taxon>
        <taxon>Eurotiomycetidae</taxon>
        <taxon>Eurotiales</taxon>
        <taxon>Aspergillaceae</taxon>
        <taxon>Aspergillus</taxon>
        <taxon>Aspergillus subgen. Nidulantes</taxon>
    </lineage>
</organism>
<dbReference type="GO" id="GO:0004040">
    <property type="term" value="F:amidase activity"/>
    <property type="evidence" value="ECO:0007669"/>
    <property type="project" value="UniProtKB-EC"/>
</dbReference>
<comment type="similarity">
    <text evidence="2">Belongs to the amidase family.</text>
</comment>
<evidence type="ECO:0000259" key="7">
    <source>
        <dbReference type="Pfam" id="PF01425"/>
    </source>
</evidence>
<dbReference type="InterPro" id="IPR020556">
    <property type="entry name" value="Amidase_CS"/>
</dbReference>
<feature type="domain" description="Amidase" evidence="7">
    <location>
        <begin position="89"/>
        <end position="548"/>
    </location>
</feature>
<dbReference type="InterPro" id="IPR036928">
    <property type="entry name" value="AS_sf"/>
</dbReference>
<evidence type="ECO:0000256" key="2">
    <source>
        <dbReference type="ARBA" id="ARBA00009199"/>
    </source>
</evidence>
<evidence type="ECO:0000313" key="8">
    <source>
        <dbReference type="EMBL" id="OJJ56876.1"/>
    </source>
</evidence>
<dbReference type="PIRSF" id="PIRSF001221">
    <property type="entry name" value="Amidase_fungi"/>
    <property type="match status" value="1"/>
</dbReference>
<dbReference type="EMBL" id="KV878589">
    <property type="protein sequence ID" value="OJJ56876.1"/>
    <property type="molecule type" value="Genomic_DNA"/>
</dbReference>
<dbReference type="PANTHER" id="PTHR46072">
    <property type="entry name" value="AMIDASE-RELATED-RELATED"/>
    <property type="match status" value="1"/>
</dbReference>
<feature type="binding site" evidence="6">
    <location>
        <position position="219"/>
    </location>
    <ligand>
        <name>substrate</name>
    </ligand>
</feature>